<keyword evidence="2" id="KW-0964">Secreted</keyword>
<protein>
    <submittedName>
        <fullName evidence="10">Uncharacterized protein</fullName>
    </submittedName>
</protein>
<evidence type="ECO:0000256" key="4">
    <source>
        <dbReference type="ARBA" id="ARBA00022737"/>
    </source>
</evidence>
<sequence>MMACLTSKLKLVLLVLLSFAFQDTFGHNLETELQCAFYPSQFGAVGSTLDKRLCGTGFGGFKVLPSNSEIPNLWDSSIDTGLSSGPNKFSKDISAYPDLGYLRYNADENSGTPFIQTAFISPILDVSTLSTFDINFLYVVNGAAVGQLVLVLEYDPSRFDQITPINITSLKNDAGQRIERNVGGSNGDPAWKEFKATFDVASTESCQIFLQVIQEVPSDRDNGNIAIDGLDIKPGATEPATTQPATTQAPTTQPATTQPPTTIAPTTQPPTTQAPTTQPPTTQPPTTQPATTQPATTQAPTTQPPTTQPTTTQSTTTQPATTQAPTTQPPTTQPATTQPATTQPPSTQPATTQPATTQPPVPSGPIGELTEWTQWTECSVTCGEGMRHRNRTCENGTMCAGLLQDSEPCLASLFTCDLGTWTEWSAWTQCSGTCGSRTRMSTRECPNHGIPPCEGTNSTIVQNCTDTECVLPSCQGYENMYSCSFDGTFEKELSEFCNLDKWLFNGWAEASSTPSANTGPSVDATFNKNCGKFLYYEATDAKTGSALSAPFMSTSGEMCLCFSLSAYSKNVDAMGSMSLALIGDDHKIIKVIWDSEGFMTMNDTHWDKIHLNLPPLNTTMSYKLMFIGQRNDDNVYSFESDIAIDNINLNEGNCSGPIDGRYTEWSSWGMCDQACGMGKQNRTRYCTNPAPMNGGSWCMGEHMQNQTCKIKDCDRNGEWSAWTEWGPCDKSCGGGNKTRYRECHNPPPMGNGLQCLLNGSSTERSMIDMDVQTCNDIICDRDGGWNAWAVAVECSVECGNGTKVSLRNCTNPVPLGGGKQCPMEKKLYNLTMYALQDRREEPCYAGECLTVTTGWSIWSDWGECSAPCDDGVTELKQTRNRTCIQEPCPGNATQSYLCNLHIKCPVNGSWSEWQPLTSCSVSCGNGTKRFQRLCNNPAPANGGLDCPGDAMKTENCTNLPCPGNWTTWSSWECSSQCPNGTQYRSRGCTNPVPEVGADLCLMLNTSRSTFESECGGPGCCATNGTWVDVKNITSCSAECGVGNWTWEQVCTNFGCNGTDVFCEGGEEPGAVRNYTTECKTWLDKERESCRLHGGWKVVNETECSCTSNQTKVVTRECIDPVPQGGGNWCENIDGTGNNDTEIFTKSCVSECHINGSWSGWVNTTICTSCGISDTTGVLNRTRYCNNPSALGNGTNCTDTERNVINQYYDYMYNVHCDDSSCPIPGNWSIWYNSSCDASCDTGYLTMERFCNDSAPVNDGDKCTNENGDRVLYESKRVTCNTHPCPQSGNWTEWTAWTVCDGTCGKDKNKTRSRECTNPPPENGGGACLKLNGGLGLNDTDSVSCGLPCCQQDAKWGNWSSWSDCNNSVPCTDGYRTRNRTCLQSECPNANVECPIFFQTFALNQTETDNCTQECVVRDGNWTNWTDWSNCSVACGGNGTSMRTRNCTGIENGGKECVDLHNTTSMYENQTVECYYFCRTPEDCTFDDGYCSNFTMYETLNGGPRRWLLDTDETKTDGTGPTVPQQGTHYAFFESSLRNNENNEPYYDDGKSRDEDKTESFSMSNIPVKYQCIGFYYFSWADDAAADNLGGTMGFLKVTENNNVILNHNLVDQSWKFALYNTTASAPFTLTFEGQALTRYSDHAIDDLRFYEVDCGTYQSMYKPIPSN</sequence>
<feature type="compositionally biased region" description="Low complexity" evidence="6">
    <location>
        <begin position="288"/>
        <end position="301"/>
    </location>
</feature>
<dbReference type="InterPro" id="IPR000998">
    <property type="entry name" value="MAM_dom"/>
</dbReference>
<feature type="signal peptide" evidence="7">
    <location>
        <begin position="1"/>
        <end position="26"/>
    </location>
</feature>
<dbReference type="GO" id="GO:0016020">
    <property type="term" value="C:membrane"/>
    <property type="evidence" value="ECO:0007669"/>
    <property type="project" value="InterPro"/>
</dbReference>
<feature type="domain" description="MAM" evidence="8">
    <location>
        <begin position="481"/>
        <end position="656"/>
    </location>
</feature>
<dbReference type="InterPro" id="IPR001879">
    <property type="entry name" value="GPCR_2_extracellular_dom"/>
</dbReference>
<feature type="chain" id="PRO_5029878179" evidence="7">
    <location>
        <begin position="27"/>
        <end position="1667"/>
    </location>
</feature>
<keyword evidence="11" id="KW-1185">Reference proteome</keyword>
<dbReference type="PROSITE" id="PS50060">
    <property type="entry name" value="MAM_2"/>
    <property type="match status" value="2"/>
</dbReference>
<dbReference type="GO" id="GO:0004930">
    <property type="term" value="F:G protein-coupled receptor activity"/>
    <property type="evidence" value="ECO:0007669"/>
    <property type="project" value="InterPro"/>
</dbReference>
<dbReference type="Pfam" id="PF00090">
    <property type="entry name" value="TSP_1"/>
    <property type="match status" value="11"/>
</dbReference>
<dbReference type="PROSITE" id="PS50227">
    <property type="entry name" value="G_PROTEIN_RECEP_F2_3"/>
    <property type="match status" value="1"/>
</dbReference>
<proteinExistence type="predicted"/>
<dbReference type="FunFam" id="2.20.100.10:FF:000001">
    <property type="entry name" value="semaphorin-5A isoform X1"/>
    <property type="match status" value="1"/>
</dbReference>
<dbReference type="InterPro" id="IPR013320">
    <property type="entry name" value="ConA-like_dom_sf"/>
</dbReference>
<evidence type="ECO:0000313" key="11">
    <source>
        <dbReference type="Proteomes" id="UP000594262"/>
    </source>
</evidence>
<evidence type="ECO:0000256" key="1">
    <source>
        <dbReference type="ARBA" id="ARBA00004613"/>
    </source>
</evidence>
<dbReference type="PROSITE" id="PS50092">
    <property type="entry name" value="TSP1"/>
    <property type="match status" value="10"/>
</dbReference>
<evidence type="ECO:0000256" key="6">
    <source>
        <dbReference type="SAM" id="MobiDB-lite"/>
    </source>
</evidence>
<evidence type="ECO:0000256" key="7">
    <source>
        <dbReference type="SAM" id="SignalP"/>
    </source>
</evidence>
<evidence type="ECO:0000256" key="5">
    <source>
        <dbReference type="ARBA" id="ARBA00023157"/>
    </source>
</evidence>
<dbReference type="InterPro" id="IPR036383">
    <property type="entry name" value="TSP1_rpt_sf"/>
</dbReference>
<feature type="domain" description="G-protein coupled receptors family 2 profile 1" evidence="9">
    <location>
        <begin position="1348"/>
        <end position="1434"/>
    </location>
</feature>
<dbReference type="PANTHER" id="PTHR22906:SF43">
    <property type="entry name" value="PROPERDIN"/>
    <property type="match status" value="1"/>
</dbReference>
<evidence type="ECO:0000256" key="2">
    <source>
        <dbReference type="ARBA" id="ARBA00022525"/>
    </source>
</evidence>
<dbReference type="EnsemblMetazoa" id="CLYHEMT010855.3">
    <property type="protein sequence ID" value="CLYHEMP010855.3"/>
    <property type="gene ID" value="CLYHEMG010855"/>
</dbReference>
<dbReference type="SMART" id="SM00137">
    <property type="entry name" value="MAM"/>
    <property type="match status" value="1"/>
</dbReference>
<dbReference type="Gene3D" id="2.60.120.200">
    <property type="match status" value="3"/>
</dbReference>
<evidence type="ECO:0000313" key="10">
    <source>
        <dbReference type="EnsemblMetazoa" id="CLYHEMP010855.3"/>
    </source>
</evidence>
<feature type="compositionally biased region" description="Low complexity" evidence="6">
    <location>
        <begin position="308"/>
        <end position="326"/>
    </location>
</feature>
<evidence type="ECO:0000256" key="3">
    <source>
        <dbReference type="ARBA" id="ARBA00022729"/>
    </source>
</evidence>
<dbReference type="PANTHER" id="PTHR22906">
    <property type="entry name" value="PROPERDIN"/>
    <property type="match status" value="1"/>
</dbReference>
<feature type="compositionally biased region" description="Low complexity" evidence="6">
    <location>
        <begin position="239"/>
        <end position="276"/>
    </location>
</feature>
<evidence type="ECO:0000259" key="9">
    <source>
        <dbReference type="PROSITE" id="PS50227"/>
    </source>
</evidence>
<feature type="compositionally biased region" description="Pro residues" evidence="6">
    <location>
        <begin position="277"/>
        <end position="287"/>
    </location>
</feature>
<feature type="compositionally biased region" description="Low complexity" evidence="6">
    <location>
        <begin position="333"/>
        <end position="356"/>
    </location>
</feature>
<reference evidence="10" key="1">
    <citation type="submission" date="2021-01" db="UniProtKB">
        <authorList>
            <consortium name="EnsemblMetazoa"/>
        </authorList>
    </citation>
    <scope>IDENTIFICATION</scope>
</reference>
<organism evidence="10 11">
    <name type="scientific">Clytia hemisphaerica</name>
    <dbReference type="NCBI Taxonomy" id="252671"/>
    <lineage>
        <taxon>Eukaryota</taxon>
        <taxon>Metazoa</taxon>
        <taxon>Cnidaria</taxon>
        <taxon>Hydrozoa</taxon>
        <taxon>Hydroidolina</taxon>
        <taxon>Leptothecata</taxon>
        <taxon>Obeliida</taxon>
        <taxon>Clytiidae</taxon>
        <taxon>Clytia</taxon>
    </lineage>
</organism>
<dbReference type="Gene3D" id="2.20.100.10">
    <property type="entry name" value="Thrombospondin type-1 (TSP1) repeat"/>
    <property type="match status" value="12"/>
</dbReference>
<dbReference type="Proteomes" id="UP000594262">
    <property type="component" value="Unplaced"/>
</dbReference>
<accession>A0A7M5VFS8</accession>
<dbReference type="FunFam" id="2.20.100.10:FF:000002">
    <property type="entry name" value="Unc-5 netrin receptor C"/>
    <property type="match status" value="1"/>
</dbReference>
<dbReference type="InterPro" id="IPR000884">
    <property type="entry name" value="TSP1_rpt"/>
</dbReference>
<keyword evidence="3 7" id="KW-0732">Signal</keyword>
<name>A0A7M5VFS8_9CNID</name>
<dbReference type="SUPFAM" id="SSF49899">
    <property type="entry name" value="Concanavalin A-like lectins/glucanases"/>
    <property type="match status" value="1"/>
</dbReference>
<dbReference type="SUPFAM" id="SSF82895">
    <property type="entry name" value="TSP-1 type 1 repeat"/>
    <property type="match status" value="12"/>
</dbReference>
<comment type="subcellular location">
    <subcellularLocation>
        <location evidence="1">Secreted</location>
    </subcellularLocation>
</comment>
<feature type="region of interest" description="Disordered" evidence="6">
    <location>
        <begin position="220"/>
        <end position="370"/>
    </location>
</feature>
<keyword evidence="5" id="KW-1015">Disulfide bond</keyword>
<dbReference type="InterPro" id="IPR052065">
    <property type="entry name" value="Compl_asym_regulator"/>
</dbReference>
<dbReference type="OrthoDB" id="5973910at2759"/>
<keyword evidence="4" id="KW-0677">Repeat</keyword>
<evidence type="ECO:0000259" key="8">
    <source>
        <dbReference type="PROSITE" id="PS50060"/>
    </source>
</evidence>
<feature type="domain" description="MAM" evidence="8">
    <location>
        <begin position="1481"/>
        <end position="1656"/>
    </location>
</feature>
<dbReference type="SMART" id="SM00209">
    <property type="entry name" value="TSP1"/>
    <property type="match status" value="14"/>
</dbReference>